<dbReference type="RefSeq" id="WP_165024968.1">
    <property type="nucleotide sequence ID" value="NZ_JAAKZF010000005.1"/>
</dbReference>
<dbReference type="EMBL" id="JAAKZF010000005">
    <property type="protein sequence ID" value="NGO50825.1"/>
    <property type="molecule type" value="Genomic_DNA"/>
</dbReference>
<dbReference type="AlphaFoldDB" id="A0A6G4W7T8"/>
<gene>
    <name evidence="1" type="ORF">G6N73_06465</name>
</gene>
<organism evidence="1 2">
    <name type="scientific">Allomesorhizobium camelthorni</name>
    <dbReference type="NCBI Taxonomy" id="475069"/>
    <lineage>
        <taxon>Bacteria</taxon>
        <taxon>Pseudomonadati</taxon>
        <taxon>Pseudomonadota</taxon>
        <taxon>Alphaproteobacteria</taxon>
        <taxon>Hyphomicrobiales</taxon>
        <taxon>Phyllobacteriaceae</taxon>
        <taxon>Allomesorhizobium</taxon>
    </lineage>
</organism>
<dbReference type="Gene3D" id="3.20.20.140">
    <property type="entry name" value="Metal-dependent hydrolases"/>
    <property type="match status" value="1"/>
</dbReference>
<name>A0A6G4W7T8_9HYPH</name>
<dbReference type="InterPro" id="IPR032466">
    <property type="entry name" value="Metal_Hydrolase"/>
</dbReference>
<evidence type="ECO:0000313" key="2">
    <source>
        <dbReference type="Proteomes" id="UP001642900"/>
    </source>
</evidence>
<comment type="caution">
    <text evidence="1">The sequence shown here is derived from an EMBL/GenBank/DDBJ whole genome shotgun (WGS) entry which is preliminary data.</text>
</comment>
<reference evidence="1 2" key="1">
    <citation type="submission" date="2020-02" db="EMBL/GenBank/DDBJ databases">
        <title>Genome sequence of strain CCNWXJ40-4.</title>
        <authorList>
            <person name="Gao J."/>
            <person name="Sun J."/>
        </authorList>
    </citation>
    <scope>NUCLEOTIDE SEQUENCE [LARGE SCALE GENOMIC DNA]</scope>
    <source>
        <strain evidence="1 2">CCNWXJ 40-4</strain>
    </source>
</reference>
<dbReference type="SUPFAM" id="SSF51556">
    <property type="entry name" value="Metallo-dependent hydrolases"/>
    <property type="match status" value="1"/>
</dbReference>
<accession>A0A6G4W7T8</accession>
<dbReference type="Pfam" id="PF01244">
    <property type="entry name" value="Peptidase_M19"/>
    <property type="match status" value="1"/>
</dbReference>
<proteinExistence type="predicted"/>
<sequence>MTVISAVHASHVTASEETRKFHDRTFVFDALSIAYVLEDKYAERTLAGGVNATNVTFALEESWDVVMRNMEGNLSAIEKSPYLKLCLTADDMLKAKDEGKLGVVIGTQGASMLDDQLWRLELLTRMGLRIFGLAYTTANAFGDGCGEKRDAGLTYLGEELIALADALPLMIDLSHCGHRTRAEATALARAPVCTHSNSDGLRSNGRNTEDATVRAMAAKGGMIGVCGLPQSLADGTPTLDDFLDHVDHFVRLVGAEHVGIGVDYVEKYQEQASVVAPPSVVTWRTRRPDIFGPLSSFGRQSYPVGVETVAKLPNLTQGLLDRGYDRETTAAIMGGNWLRTFRRFCG</sequence>
<dbReference type="PANTHER" id="PTHR10443:SF12">
    <property type="entry name" value="DIPEPTIDASE"/>
    <property type="match status" value="1"/>
</dbReference>
<dbReference type="PROSITE" id="PS51365">
    <property type="entry name" value="RENAL_DIPEPTIDASE_2"/>
    <property type="match status" value="1"/>
</dbReference>
<protein>
    <submittedName>
        <fullName evidence="1">Peptidase M19</fullName>
    </submittedName>
</protein>
<dbReference type="PANTHER" id="PTHR10443">
    <property type="entry name" value="MICROSOMAL DIPEPTIDASE"/>
    <property type="match status" value="1"/>
</dbReference>
<dbReference type="Proteomes" id="UP001642900">
    <property type="component" value="Unassembled WGS sequence"/>
</dbReference>
<evidence type="ECO:0000313" key="1">
    <source>
        <dbReference type="EMBL" id="NGO50825.1"/>
    </source>
</evidence>
<dbReference type="GO" id="GO:0006508">
    <property type="term" value="P:proteolysis"/>
    <property type="evidence" value="ECO:0007669"/>
    <property type="project" value="InterPro"/>
</dbReference>
<keyword evidence="2" id="KW-1185">Reference proteome</keyword>
<dbReference type="GO" id="GO:0070573">
    <property type="term" value="F:metallodipeptidase activity"/>
    <property type="evidence" value="ECO:0007669"/>
    <property type="project" value="InterPro"/>
</dbReference>
<dbReference type="InterPro" id="IPR008257">
    <property type="entry name" value="Pept_M19"/>
</dbReference>